<dbReference type="SMART" id="SM00757">
    <property type="entry name" value="CRA"/>
    <property type="match status" value="1"/>
</dbReference>
<dbReference type="GO" id="GO:0005737">
    <property type="term" value="C:cytoplasm"/>
    <property type="evidence" value="ECO:0007669"/>
    <property type="project" value="TreeGrafter"/>
</dbReference>
<organism evidence="6">
    <name type="scientific">Caenorhabditis brenneri</name>
    <name type="common">Nematode worm</name>
    <dbReference type="NCBI Taxonomy" id="135651"/>
    <lineage>
        <taxon>Eukaryota</taxon>
        <taxon>Metazoa</taxon>
        <taxon>Ecdysozoa</taxon>
        <taxon>Nematoda</taxon>
        <taxon>Chromadorea</taxon>
        <taxon>Rhabditida</taxon>
        <taxon>Rhabditina</taxon>
        <taxon>Rhabditomorpha</taxon>
        <taxon>Rhabditoidea</taxon>
        <taxon>Rhabditidae</taxon>
        <taxon>Peloderinae</taxon>
        <taxon>Caenorhabditis</taxon>
    </lineage>
</organism>
<feature type="compositionally biased region" description="Basic and acidic residues" evidence="2">
    <location>
        <begin position="376"/>
        <end position="386"/>
    </location>
</feature>
<dbReference type="SMART" id="SM00320">
    <property type="entry name" value="WD40"/>
    <property type="match status" value="2"/>
</dbReference>
<protein>
    <recommendedName>
        <fullName evidence="7">Macrophage erythroblast attacher</fullName>
    </recommendedName>
</protein>
<dbReference type="PANTHER" id="PTHR23287">
    <property type="entry name" value="RUBY-EYE2-LIKE PROTEIN"/>
    <property type="match status" value="1"/>
</dbReference>
<dbReference type="eggNOG" id="KOG3621">
    <property type="taxonomic scope" value="Eukaryota"/>
</dbReference>
<feature type="domain" description="CTLH" evidence="3">
    <location>
        <begin position="427"/>
        <end position="484"/>
    </location>
</feature>
<dbReference type="InterPro" id="IPR001680">
    <property type="entry name" value="WD40_rpt"/>
</dbReference>
<evidence type="ECO:0000313" key="5">
    <source>
        <dbReference type="EMBL" id="EGT42859.1"/>
    </source>
</evidence>
<dbReference type="Pfam" id="PF10607">
    <property type="entry name" value="CTLH"/>
    <property type="match status" value="1"/>
</dbReference>
<dbReference type="EMBL" id="GL380020">
    <property type="protein sequence ID" value="EGT42859.1"/>
    <property type="molecule type" value="Genomic_DNA"/>
</dbReference>
<dbReference type="Pfam" id="PF23756">
    <property type="entry name" value="Beta-prop_HPS5"/>
    <property type="match status" value="1"/>
</dbReference>
<dbReference type="Proteomes" id="UP000008068">
    <property type="component" value="Unassembled WGS sequence"/>
</dbReference>
<keyword evidence="1" id="KW-0479">Metal-binding</keyword>
<dbReference type="InterPro" id="IPR013144">
    <property type="entry name" value="CRA_dom"/>
</dbReference>
<keyword evidence="1" id="KW-0862">Zinc</keyword>
<gene>
    <name evidence="5" type="ORF">CAEBREN_30672</name>
</gene>
<name>G0P1Z2_CAEBE</name>
<dbReference type="STRING" id="135651.G0P1Z2"/>
<dbReference type="GO" id="GO:0061630">
    <property type="term" value="F:ubiquitin protein ligase activity"/>
    <property type="evidence" value="ECO:0007669"/>
    <property type="project" value="InterPro"/>
</dbReference>
<sequence>MDDGHNELPTTSRGNDDCIDQIPSHFLVELTSLDELAFPANSTKRVKYTCVASTSKSLCLGTSTGSVYIFSRYAAKSRSRASSPVPVQVFTTRDGQISTISVSPSEEKMAIGGDSGRVSIAQLNNGQPPTLIYTTPGEARSPDRVTALSWSPDLKTVYSGHASGALQCHRITKSIFRAVHQKLMKFDGEIVQLDTLQQHVLVATTLAAHLFHVDTGTLQPVGKKVRSTHAPLGSCYVKDGDGGGSAFIVAARPNGRLWEANLSLERNAILTSKIAALIKRKVNNSTEPIAQNVLKKHFDYLIQQVQEQKAEMQKSLDTTVAFCQKIQYRCDKLAEEFPTESDEETEDEDIKMEVEEQEEEAGPSTSTARPPPKRPPAKETDEEKWERTERNKFARYIAWHMLRCGFIEPAKELIKTANLQGMVDVEVFQRIFAIEQALHQRNTQPCIEWCNLHRSKLRRIGSRMEIVARTQDVITFIEEGNIPEAVAYVKKNLTPIAKDKFQGDLTKVMSAIFIPLEESKTRNPEYHTPLRYEETAKMFIKEAYRLYGLGGMDAFETLVQMGLASMKTPECHADRKTPKKKQKCIVCRPDIFPLAKDLPFAHVENSIILCSMNGSVCDDENNIPFLFPSGHVFGKKAVNKLRRKNGKIWDPVHKQEIEEDEVLRLYFL</sequence>
<feature type="domain" description="RING-Gid-type" evidence="4">
    <location>
        <begin position="584"/>
        <end position="653"/>
    </location>
</feature>
<dbReference type="PROSITE" id="PS51867">
    <property type="entry name" value="ZF_RING_GID"/>
    <property type="match status" value="1"/>
</dbReference>
<dbReference type="eggNOG" id="KOG0396">
    <property type="taxonomic scope" value="Eukaryota"/>
</dbReference>
<evidence type="ECO:0008006" key="7">
    <source>
        <dbReference type="Google" id="ProtNLM"/>
    </source>
</evidence>
<evidence type="ECO:0000256" key="1">
    <source>
        <dbReference type="PROSITE-ProRule" id="PRU01215"/>
    </source>
</evidence>
<dbReference type="AlphaFoldDB" id="G0P1Z2"/>
<evidence type="ECO:0000259" key="3">
    <source>
        <dbReference type="PROSITE" id="PS50897"/>
    </source>
</evidence>
<dbReference type="GO" id="GO:0008270">
    <property type="term" value="F:zinc ion binding"/>
    <property type="evidence" value="ECO:0007669"/>
    <property type="project" value="UniProtKB-KW"/>
</dbReference>
<dbReference type="PROSITE" id="PS50896">
    <property type="entry name" value="LISH"/>
    <property type="match status" value="1"/>
</dbReference>
<dbReference type="InterPro" id="IPR056499">
    <property type="entry name" value="Beta-prop_HPS5-like"/>
</dbReference>
<proteinExistence type="predicted"/>
<reference evidence="6" key="1">
    <citation type="submission" date="2011-07" db="EMBL/GenBank/DDBJ databases">
        <authorList>
            <consortium name="Caenorhabditis brenneri Sequencing and Analysis Consortium"/>
            <person name="Wilson R.K."/>
        </authorList>
    </citation>
    <scope>NUCLEOTIDE SEQUENCE [LARGE SCALE GENOMIC DNA]</scope>
    <source>
        <strain evidence="6">PB2801</strain>
    </source>
</reference>
<evidence type="ECO:0000256" key="2">
    <source>
        <dbReference type="SAM" id="MobiDB-lite"/>
    </source>
</evidence>
<keyword evidence="6" id="KW-1185">Reference proteome</keyword>
<dbReference type="InterPro" id="IPR024964">
    <property type="entry name" value="CTLH/CRA"/>
</dbReference>
<evidence type="ECO:0000259" key="4">
    <source>
        <dbReference type="PROSITE" id="PS51867"/>
    </source>
</evidence>
<feature type="region of interest" description="Disordered" evidence="2">
    <location>
        <begin position="335"/>
        <end position="386"/>
    </location>
</feature>
<dbReference type="InParanoid" id="G0P1Z2"/>
<feature type="compositionally biased region" description="Acidic residues" evidence="2">
    <location>
        <begin position="337"/>
        <end position="361"/>
    </location>
</feature>
<dbReference type="PROSITE" id="PS50897">
    <property type="entry name" value="CTLH"/>
    <property type="match status" value="1"/>
</dbReference>
<dbReference type="SUPFAM" id="SSF50978">
    <property type="entry name" value="WD40 repeat-like"/>
    <property type="match status" value="1"/>
</dbReference>
<dbReference type="OrthoDB" id="19493at2759"/>
<dbReference type="GO" id="GO:0048066">
    <property type="term" value="P:developmental pigmentation"/>
    <property type="evidence" value="ECO:0007669"/>
    <property type="project" value="TreeGrafter"/>
</dbReference>
<dbReference type="SMART" id="SM00668">
    <property type="entry name" value="CTLH"/>
    <property type="match status" value="1"/>
</dbReference>
<dbReference type="InterPro" id="IPR036322">
    <property type="entry name" value="WD40_repeat_dom_sf"/>
</dbReference>
<dbReference type="InterPro" id="IPR015943">
    <property type="entry name" value="WD40/YVTN_repeat-like_dom_sf"/>
</dbReference>
<dbReference type="InterPro" id="IPR006595">
    <property type="entry name" value="CTLH_C"/>
</dbReference>
<keyword evidence="1" id="KW-0863">Zinc-finger</keyword>
<dbReference type="InterPro" id="IPR044063">
    <property type="entry name" value="ZF_RING_GID"/>
</dbReference>
<accession>G0P1Z2</accession>
<dbReference type="HOGENOM" id="CLU_411169_0_0_1"/>
<dbReference type="InterPro" id="IPR006594">
    <property type="entry name" value="LisH"/>
</dbReference>
<dbReference type="Gene3D" id="2.130.10.10">
    <property type="entry name" value="YVTN repeat-like/Quinoprotein amine dehydrogenase"/>
    <property type="match status" value="1"/>
</dbReference>
<evidence type="ECO:0000313" key="6">
    <source>
        <dbReference type="Proteomes" id="UP000008068"/>
    </source>
</evidence>
<feature type="zinc finger region" description="RING-Gid-type" evidence="1">
    <location>
        <begin position="584"/>
        <end position="653"/>
    </location>
</feature>
<dbReference type="FunCoup" id="G0P1Z2">
    <property type="interactions" value="3010"/>
</dbReference>
<dbReference type="PANTHER" id="PTHR23287:SF18">
    <property type="entry name" value="BLOC-2 COMPLEX MEMBER HPS5"/>
    <property type="match status" value="1"/>
</dbReference>